<evidence type="ECO:0000259" key="7">
    <source>
        <dbReference type="SMART" id="SM00967"/>
    </source>
</evidence>
<evidence type="ECO:0000313" key="8">
    <source>
        <dbReference type="EMBL" id="SVB32768.1"/>
    </source>
</evidence>
<dbReference type="Pfam" id="PF08032">
    <property type="entry name" value="SpoU_sub_bind"/>
    <property type="match status" value="1"/>
</dbReference>
<dbReference type="SUPFAM" id="SSF55315">
    <property type="entry name" value="L30e-like"/>
    <property type="match status" value="1"/>
</dbReference>
<sequence length="235" mass="25641">MLYGVQPVCAALRHRKRQFSELYIKSGKNNSGRIREIRELAEELGITLNEVPGNKLTEMCPDAVHQGVVLRCGILPFSPISVLPLPVEGKLPLIVVLDQIEDPHNLGAVLRTCGFFDVSAVVVSKDHSCGLTPVVSKSSSGVAEWLPVISVTNLTRFLQKQKSEGYWIVGLAEESNQSVSQLVRDKPLILVMGNEGRGIRPLIRKQCDWLVSIAGNPEVSSLNVSNAAAIALNHF</sequence>
<keyword evidence="2" id="KW-0489">Methyltransferase</keyword>
<feature type="domain" description="RNA 2-O ribose methyltransferase substrate binding" evidence="7">
    <location>
        <begin position="1"/>
        <end position="78"/>
    </location>
</feature>
<feature type="non-terminal residue" evidence="8">
    <location>
        <position position="235"/>
    </location>
</feature>
<dbReference type="InterPro" id="IPR029064">
    <property type="entry name" value="Ribosomal_eL30-like_sf"/>
</dbReference>
<dbReference type="CDD" id="cd18103">
    <property type="entry name" value="SpoU-like_RlmB"/>
    <property type="match status" value="1"/>
</dbReference>
<keyword evidence="3" id="KW-0808">Transferase</keyword>
<evidence type="ECO:0000256" key="5">
    <source>
        <dbReference type="ARBA" id="ARBA00023128"/>
    </source>
</evidence>
<dbReference type="GO" id="GO:0016435">
    <property type="term" value="F:rRNA (guanine) methyltransferase activity"/>
    <property type="evidence" value="ECO:0007669"/>
    <property type="project" value="TreeGrafter"/>
</dbReference>
<dbReference type="Gene3D" id="3.30.1330.30">
    <property type="match status" value="1"/>
</dbReference>
<reference evidence="8" key="1">
    <citation type="submission" date="2018-05" db="EMBL/GenBank/DDBJ databases">
        <authorList>
            <person name="Lanie J.A."/>
            <person name="Ng W.-L."/>
            <person name="Kazmierczak K.M."/>
            <person name="Andrzejewski T.M."/>
            <person name="Davidsen T.M."/>
            <person name="Wayne K.J."/>
            <person name="Tettelin H."/>
            <person name="Glass J.I."/>
            <person name="Rusch D."/>
            <person name="Podicherti R."/>
            <person name="Tsui H.-C.T."/>
            <person name="Winkler M.E."/>
        </authorList>
    </citation>
    <scope>NUCLEOTIDE SEQUENCE</scope>
</reference>
<evidence type="ECO:0000256" key="3">
    <source>
        <dbReference type="ARBA" id="ARBA00022679"/>
    </source>
</evidence>
<dbReference type="Gene3D" id="3.40.1280.10">
    <property type="match status" value="1"/>
</dbReference>
<dbReference type="Pfam" id="PF00588">
    <property type="entry name" value="SpoU_methylase"/>
    <property type="match status" value="1"/>
</dbReference>
<dbReference type="PANTHER" id="PTHR46103">
    <property type="entry name" value="RRNA METHYLTRANSFERASE 1, MITOCHONDRIAL"/>
    <property type="match status" value="1"/>
</dbReference>
<dbReference type="InterPro" id="IPR001537">
    <property type="entry name" value="SpoU_MeTrfase"/>
</dbReference>
<dbReference type="InterPro" id="IPR047182">
    <property type="entry name" value="MRM1"/>
</dbReference>
<evidence type="ECO:0000256" key="1">
    <source>
        <dbReference type="ARBA" id="ARBA00004173"/>
    </source>
</evidence>
<dbReference type="PANTHER" id="PTHR46103:SF1">
    <property type="entry name" value="RRNA METHYLTRANSFERASE 1, MITOCHONDRIAL"/>
    <property type="match status" value="1"/>
</dbReference>
<dbReference type="SMART" id="SM00967">
    <property type="entry name" value="SpoU_sub_bind"/>
    <property type="match status" value="1"/>
</dbReference>
<dbReference type="GO" id="GO:0003723">
    <property type="term" value="F:RNA binding"/>
    <property type="evidence" value="ECO:0007669"/>
    <property type="project" value="InterPro"/>
</dbReference>
<comment type="subcellular location">
    <subcellularLocation>
        <location evidence="1">Mitochondrion</location>
    </subcellularLocation>
</comment>
<proteinExistence type="predicted"/>
<accession>A0A382D2T5</accession>
<dbReference type="InterPro" id="IPR029026">
    <property type="entry name" value="tRNA_m1G_MTases_N"/>
</dbReference>
<evidence type="ECO:0000256" key="4">
    <source>
        <dbReference type="ARBA" id="ARBA00022946"/>
    </source>
</evidence>
<dbReference type="GO" id="GO:0005739">
    <property type="term" value="C:mitochondrion"/>
    <property type="evidence" value="ECO:0007669"/>
    <property type="project" value="UniProtKB-SubCell"/>
</dbReference>
<organism evidence="8">
    <name type="scientific">marine metagenome</name>
    <dbReference type="NCBI Taxonomy" id="408172"/>
    <lineage>
        <taxon>unclassified sequences</taxon>
        <taxon>metagenomes</taxon>
        <taxon>ecological metagenomes</taxon>
    </lineage>
</organism>
<dbReference type="InterPro" id="IPR029028">
    <property type="entry name" value="Alpha/beta_knot_MTases"/>
</dbReference>
<dbReference type="InterPro" id="IPR004441">
    <property type="entry name" value="rRNA_MeTrfase_TrmH"/>
</dbReference>
<keyword evidence="5" id="KW-0496">Mitochondrion</keyword>
<dbReference type="AlphaFoldDB" id="A0A382D2T5"/>
<keyword evidence="4" id="KW-0809">Transit peptide</keyword>
<dbReference type="InterPro" id="IPR013123">
    <property type="entry name" value="SpoU_subst-bd"/>
</dbReference>
<dbReference type="NCBIfam" id="TIGR00186">
    <property type="entry name" value="rRNA_methyl_3"/>
    <property type="match status" value="1"/>
</dbReference>
<gene>
    <name evidence="8" type="ORF">METZ01_LOCUS185622</name>
</gene>
<name>A0A382D2T5_9ZZZZ</name>
<evidence type="ECO:0000256" key="6">
    <source>
        <dbReference type="ARBA" id="ARBA00034881"/>
    </source>
</evidence>
<evidence type="ECO:0000256" key="2">
    <source>
        <dbReference type="ARBA" id="ARBA00022603"/>
    </source>
</evidence>
<dbReference type="SUPFAM" id="SSF75217">
    <property type="entry name" value="alpha/beta knot"/>
    <property type="match status" value="1"/>
</dbReference>
<dbReference type="EMBL" id="UINC01037375">
    <property type="protein sequence ID" value="SVB32768.1"/>
    <property type="molecule type" value="Genomic_DNA"/>
</dbReference>
<protein>
    <recommendedName>
        <fullName evidence="6">rRNA methyltransferase 1, mitochondrial</fullName>
    </recommendedName>
</protein>